<gene>
    <name evidence="2" type="ORF">PCOR1329_LOCUS4163</name>
</gene>
<feature type="region of interest" description="Disordered" evidence="1">
    <location>
        <begin position="1"/>
        <end position="25"/>
    </location>
</feature>
<evidence type="ECO:0000313" key="2">
    <source>
        <dbReference type="EMBL" id="CAK0794072.1"/>
    </source>
</evidence>
<organism evidence="2 3">
    <name type="scientific">Prorocentrum cordatum</name>
    <dbReference type="NCBI Taxonomy" id="2364126"/>
    <lineage>
        <taxon>Eukaryota</taxon>
        <taxon>Sar</taxon>
        <taxon>Alveolata</taxon>
        <taxon>Dinophyceae</taxon>
        <taxon>Prorocentrales</taxon>
        <taxon>Prorocentraceae</taxon>
        <taxon>Prorocentrum</taxon>
    </lineage>
</organism>
<sequence>MRARGCLGAMAGRPPERQRRTWKEYSGREAGKDGYVFGDIVRHLWRKIQGDAAGNEHPAGVAAQGGDGPTFEAIGEPFWSVRLKGDGLLDPKELHAIATGARQKQDG</sequence>
<dbReference type="Proteomes" id="UP001189429">
    <property type="component" value="Unassembled WGS sequence"/>
</dbReference>
<protein>
    <submittedName>
        <fullName evidence="2">Uncharacterized protein</fullName>
    </submittedName>
</protein>
<keyword evidence="3" id="KW-1185">Reference proteome</keyword>
<dbReference type="EMBL" id="CAUYUJ010001080">
    <property type="protein sequence ID" value="CAK0794072.1"/>
    <property type="molecule type" value="Genomic_DNA"/>
</dbReference>
<comment type="caution">
    <text evidence="2">The sequence shown here is derived from an EMBL/GenBank/DDBJ whole genome shotgun (WGS) entry which is preliminary data.</text>
</comment>
<name>A0ABN9PLZ1_9DINO</name>
<evidence type="ECO:0000313" key="3">
    <source>
        <dbReference type="Proteomes" id="UP001189429"/>
    </source>
</evidence>
<proteinExistence type="predicted"/>
<accession>A0ABN9PLZ1</accession>
<evidence type="ECO:0000256" key="1">
    <source>
        <dbReference type="SAM" id="MobiDB-lite"/>
    </source>
</evidence>
<feature type="compositionally biased region" description="Basic and acidic residues" evidence="1">
    <location>
        <begin position="14"/>
        <end position="25"/>
    </location>
</feature>
<reference evidence="2" key="1">
    <citation type="submission" date="2023-10" db="EMBL/GenBank/DDBJ databases">
        <authorList>
            <person name="Chen Y."/>
            <person name="Shah S."/>
            <person name="Dougan E. K."/>
            <person name="Thang M."/>
            <person name="Chan C."/>
        </authorList>
    </citation>
    <scope>NUCLEOTIDE SEQUENCE [LARGE SCALE GENOMIC DNA]</scope>
</reference>